<name>A0A5M3W2C3_9ACTN</name>
<gene>
    <name evidence="2" type="ORF">Acor_45050</name>
</gene>
<accession>A0A5M3W2C3</accession>
<evidence type="ECO:0000313" key="3">
    <source>
        <dbReference type="Proteomes" id="UP000334990"/>
    </source>
</evidence>
<dbReference type="RefSeq" id="WP_155338664.1">
    <property type="nucleotide sequence ID" value="NZ_BAAABN010000060.1"/>
</dbReference>
<proteinExistence type="predicted"/>
<dbReference type="AlphaFoldDB" id="A0A5M3W2C3"/>
<sequence>MIRRIALGFAALAAGAGVLTTASPAHALAGWGGTLTPGSVACVGQYAGTKVQGDGTATGDGAKFFIYRSGVLAYATPGRVTGWVQGLTSTSVPPFPGAGDYTVCAKNTGNANTLVNMHIATDGEF</sequence>
<feature type="chain" id="PRO_5024463111" description="Secreted protein" evidence="1">
    <location>
        <begin position="28"/>
        <end position="125"/>
    </location>
</feature>
<reference evidence="2 3" key="1">
    <citation type="submission" date="2019-10" db="EMBL/GenBank/DDBJ databases">
        <title>Whole genome shotgun sequence of Acrocarpospora corrugata NBRC 13972.</title>
        <authorList>
            <person name="Ichikawa N."/>
            <person name="Kimura A."/>
            <person name="Kitahashi Y."/>
            <person name="Komaki H."/>
            <person name="Oguchi A."/>
        </authorList>
    </citation>
    <scope>NUCLEOTIDE SEQUENCE [LARGE SCALE GENOMIC DNA]</scope>
    <source>
        <strain evidence="2 3">NBRC 13972</strain>
    </source>
</reference>
<dbReference type="EMBL" id="BLAD01000058">
    <property type="protein sequence ID" value="GES02439.1"/>
    <property type="molecule type" value="Genomic_DNA"/>
</dbReference>
<feature type="signal peptide" evidence="1">
    <location>
        <begin position="1"/>
        <end position="27"/>
    </location>
</feature>
<keyword evidence="3" id="KW-1185">Reference proteome</keyword>
<evidence type="ECO:0008006" key="4">
    <source>
        <dbReference type="Google" id="ProtNLM"/>
    </source>
</evidence>
<organism evidence="2 3">
    <name type="scientific">Acrocarpospora corrugata</name>
    <dbReference type="NCBI Taxonomy" id="35763"/>
    <lineage>
        <taxon>Bacteria</taxon>
        <taxon>Bacillati</taxon>
        <taxon>Actinomycetota</taxon>
        <taxon>Actinomycetes</taxon>
        <taxon>Streptosporangiales</taxon>
        <taxon>Streptosporangiaceae</taxon>
        <taxon>Acrocarpospora</taxon>
    </lineage>
</organism>
<dbReference type="OrthoDB" id="4204167at2"/>
<evidence type="ECO:0000313" key="2">
    <source>
        <dbReference type="EMBL" id="GES02439.1"/>
    </source>
</evidence>
<comment type="caution">
    <text evidence="2">The sequence shown here is derived from an EMBL/GenBank/DDBJ whole genome shotgun (WGS) entry which is preliminary data.</text>
</comment>
<dbReference type="Proteomes" id="UP000334990">
    <property type="component" value="Unassembled WGS sequence"/>
</dbReference>
<evidence type="ECO:0000256" key="1">
    <source>
        <dbReference type="SAM" id="SignalP"/>
    </source>
</evidence>
<keyword evidence="1" id="KW-0732">Signal</keyword>
<protein>
    <recommendedName>
        <fullName evidence="4">Secreted protein</fullName>
    </recommendedName>
</protein>